<keyword evidence="1" id="KW-0596">Phosphopantetheine</keyword>
<dbReference type="SUPFAM" id="SSF51735">
    <property type="entry name" value="NAD(P)-binding Rossmann-fold domains"/>
    <property type="match status" value="3"/>
</dbReference>
<feature type="domain" description="Ketosynthase family 3 (KS3)" evidence="9">
    <location>
        <begin position="1"/>
        <end position="411"/>
    </location>
</feature>
<dbReference type="InterPro" id="IPR013968">
    <property type="entry name" value="PKS_KR"/>
</dbReference>
<name>A0A1U7N561_9CYAN</name>
<dbReference type="InterPro" id="IPR057326">
    <property type="entry name" value="KR_dom"/>
</dbReference>
<dbReference type="CDD" id="cd00833">
    <property type="entry name" value="PKS"/>
    <property type="match status" value="1"/>
</dbReference>
<dbReference type="PANTHER" id="PTHR43775:SF37">
    <property type="entry name" value="SI:DKEY-61P9.11"/>
    <property type="match status" value="1"/>
</dbReference>
<dbReference type="InterPro" id="IPR049490">
    <property type="entry name" value="C883_1060-like_KR_N"/>
</dbReference>
<evidence type="ECO:0000256" key="4">
    <source>
        <dbReference type="ARBA" id="ARBA00022857"/>
    </source>
</evidence>
<feature type="region of interest" description="Disordered" evidence="7">
    <location>
        <begin position="925"/>
        <end position="961"/>
    </location>
</feature>
<dbReference type="SUPFAM" id="SSF52151">
    <property type="entry name" value="FabD/lysophospholipase-like"/>
    <property type="match status" value="1"/>
</dbReference>
<evidence type="ECO:0000313" key="11">
    <source>
        <dbReference type="Proteomes" id="UP000186657"/>
    </source>
</evidence>
<dbReference type="CDD" id="cd02440">
    <property type="entry name" value="AdoMet_MTases"/>
    <property type="match status" value="1"/>
</dbReference>
<dbReference type="Proteomes" id="UP000186657">
    <property type="component" value="Unassembled WGS sequence"/>
</dbReference>
<dbReference type="SUPFAM" id="SSF53335">
    <property type="entry name" value="S-adenosyl-L-methionine-dependent methyltransferases"/>
    <property type="match status" value="1"/>
</dbReference>
<dbReference type="SMART" id="SM00822">
    <property type="entry name" value="PKS_KR"/>
    <property type="match status" value="1"/>
</dbReference>
<dbReference type="GO" id="GO:0031177">
    <property type="term" value="F:phosphopantetheine binding"/>
    <property type="evidence" value="ECO:0007669"/>
    <property type="project" value="InterPro"/>
</dbReference>
<sequence length="2443" mass="269359">MPRIIPGIDSNISAISEVPKDRWDIDSYYHTDREQLGKISTKYGGFLEGIDLFDAQFFRISPREAVNIDPQQRILLEENWKALENAGINPESVKGTQTGVFVGIVFHDYELLQFKQKQDKDFNMYFATGNSSSMAAGRLSYFFGFNGPAISVETACSSSLVSVHLACQSLRNGECDLALASGVNLQLVPELNITFSQAGMLSPDGRCKTFDADANGYVRSEGCGVVVLKRLKQAIADKDKILAVVRGSAINQDGASNGITAPNEFSQEAVIQKAISVAGLSPDQVSYVEAHGTGTSLGDPIEVTALKAVYGKGRTSDNPLAIGSVKTNIGHTEGAAGIAGLIKVVLSLQNKYIPPHLHLQKLNPYLNLDEIPAVIPTEGMEWKQTAPRGHRLAGISSFGFSGTNAHIILQEAPVPDRVEPLIKKNHHILTLSAKNDQALGELARSYVDFLGSQPQALLADICFTANTGRTHFEHRLAVCAESTFELRQKLEAFLAGNETIGLSSSQVNSKSSKIAFLFTGQGSQYIEMGRELYQTQPTFRKTLDQCDEILRPYLEKPLLKVLYPEPGENSPLDQTAYTQPALFAIEYALAELWKSWGIHPDVVMGHSVGEYVAACVAGVFTLEHGLKLIALRGRLMQALPEDGEMVAVLASHSQVQAAIQPLQHEVAIAAVNSPKSIVISGKRQAVSSVTTTLEAEGVKTTQLKVSHAFHSPLMEPMLVDFKQVADEIAYSKPQISLISSVTGDLVSDQIATPDYWCDQIRQSVRFADSIISVARQGCEIFVEIGPKPILLGMGRQCLPEGVGLWLPSLRPEQSDWQHMLQSLAQLYVRGVSVNWSGFERDYPRRKVQLPNYPFQRSRYWIETSEKPVIETKKSPIINPNPSMMPDDKTNSVNLNQELIELLKKQADALIAQSQAIIKQAENKVNNSSNGSYVQPILPSLDTKNSSQTSQNGELSTNQEKNNYSIEGVQEKVLNLISLVSAFPSNQLRLNHHLVENLGFDFLMLADLVRRIQNYFPEISPISLKQLTIENIIKQILKDVFPDYEQNISPAPELNFINSPKKTLFNNDKNVTDNLPVNGQQNNGSKIAENKNTIYQIVGDVPLMDESGGVLGELEGFQFNSLQVQPKHGEHEIYEYQWKLQPRPDQALITPAADYLPSPKQIVAALEPTAHRLTQQQQRIQYYDLVEPEIDRLCTAYILQAFAELGYQWQVNQFLTVADLSQQLGLIPQHQRLIGRLLAILTEDGILRESGPAQWQVSRIPEFLSPQTTWQRLIKQFPAYPAELTLLGRCAQSLAQVLRGEIEPLELVFPEGSVTTGEQFYQDSPTFRMYNLLVQQAIAQLVGQLPAERSLRILEIGGRTGGMTSYVLPMLPKNQTEYVFTDISPLFAAQAVQKFQEYPFIKTAALDLEKDLIEQGFDPHSFDLIVASDVIHATTDLRQVLKRVKGLLTEKGLLLMLEMTNAPRWADLVFGLLKGWWHFCDLELRPTYPLLTLSQWQTLLTEVGFTEAAGLGDTVQVDPLHTVIFAQQGAVTPEPSLSAPPQTTPNPWLIFSDSTGVGERLAQRLTERGETPIRVTLGDTYQSFEQTQFQIRRERPEDLQQLLSTLIHQQPSLQGIVHLWSLDQSVETPTSPLEMSNHSLSALVEVLKSFKEVPFQNLWWVTRGVQTVDSSPKILSLGQDSQWGFGQLLEDNNSFLRCRQVNLSLTSSTAEIESLISEISTPDNEDEIVLRGQTRYVRRLLPRSLNPQTITLKEDESWRLTLTAEPSFHSLVLQSIAPPVPNQGEVTLKVHVTGLNTREMKRVLPGQGLGIECAGIVTAIGAGVSDLNVGDEVIALASGSLGSHVTTDARFVVPKPPQLSFEEAATLSFAFLTAYYGLDHCGRLKAGDRLLILGAASDLGLAVSQLARNAGAVIISVVESSEQQGVLQRFGGRKSVINFQSATLVDDITQVTAGEGFDLVFNALDTELPSGVFSLLTSGGRWLETGTIDSLWGRQGLGHNRAFFSFDLEQLLLEQPDVVQTLLSRVREGIKTACLSPLPHRVFPLSKVFHGLSCLTQAKPIGKLLVSVTDHIGWLPLVREFPPTLKTEGTYLIAGDLAQFDYALADKLADLGARNLILMGNGEFSVPSTTLRTLEQAGVSVAIAQTNFSQEQAVKQELAQLCQGKPPLRGLIYSTQAQDGGSGAWHLHNHTLKDALDFFVISCRGSNLLGLGEEKSQSVTLPVLAALVRSRLSQGLPALMLQWESFEETTAERLKQLKAMGIRPLSQERVLNLWGILLQQQAPCIGIAHLDWTQLAQLTPINTGARFAHFLETEAIPSPLSEENIAPTSSWQQEILAAEPEKRQPLIESRFKEQVAQVLGMSPSKIGLEQPLTTLGLDSLMALELSNQLKQKLNLDVSTMKIMGGASITQLTAWGLTQWALTDVVSSLTTAPSLMEEELEEITL</sequence>
<dbReference type="InterPro" id="IPR016036">
    <property type="entry name" value="Malonyl_transacylase_ACP-bd"/>
</dbReference>
<dbReference type="Pfam" id="PF08659">
    <property type="entry name" value="KR"/>
    <property type="match status" value="1"/>
</dbReference>
<evidence type="ECO:0000313" key="10">
    <source>
        <dbReference type="EMBL" id="OLT61097.1"/>
    </source>
</evidence>
<evidence type="ECO:0000256" key="5">
    <source>
        <dbReference type="ARBA" id="ARBA00023268"/>
    </source>
</evidence>
<dbReference type="Pfam" id="PF08240">
    <property type="entry name" value="ADH_N"/>
    <property type="match status" value="1"/>
</dbReference>
<evidence type="ECO:0000256" key="3">
    <source>
        <dbReference type="ARBA" id="ARBA00022679"/>
    </source>
</evidence>
<dbReference type="InterPro" id="IPR036736">
    <property type="entry name" value="ACP-like_sf"/>
</dbReference>
<keyword evidence="4" id="KW-0521">NADP</keyword>
<dbReference type="Gene3D" id="3.40.50.720">
    <property type="entry name" value="NAD(P)-binding Rossmann-like Domain"/>
    <property type="match status" value="3"/>
</dbReference>
<comment type="caution">
    <text evidence="10">The sequence shown here is derived from an EMBL/GenBank/DDBJ whole genome shotgun (WGS) entry which is preliminary data.</text>
</comment>
<dbReference type="SMART" id="SM00825">
    <property type="entry name" value="PKS_KS"/>
    <property type="match status" value="1"/>
</dbReference>
<proteinExistence type="predicted"/>
<dbReference type="EMBL" id="MKZS01000001">
    <property type="protein sequence ID" value="OLT61097.1"/>
    <property type="molecule type" value="Genomic_DNA"/>
</dbReference>
<organism evidence="10 11">
    <name type="scientific">Moorena bouillonii PNG</name>
    <dbReference type="NCBI Taxonomy" id="568701"/>
    <lineage>
        <taxon>Bacteria</taxon>
        <taxon>Bacillati</taxon>
        <taxon>Cyanobacteriota</taxon>
        <taxon>Cyanophyceae</taxon>
        <taxon>Coleofasciculales</taxon>
        <taxon>Coleofasciculaceae</taxon>
        <taxon>Moorena</taxon>
    </lineage>
</organism>
<dbReference type="Gene3D" id="3.30.70.3290">
    <property type="match status" value="1"/>
</dbReference>
<dbReference type="Pfam" id="PF00698">
    <property type="entry name" value="Acyl_transf_1"/>
    <property type="match status" value="1"/>
</dbReference>
<reference evidence="10 11" key="1">
    <citation type="submission" date="2016-10" db="EMBL/GenBank/DDBJ databases">
        <title>Comparative genomics uncovers the prolific and rare metabolic potential of the cyanobacterial genus Moorea.</title>
        <authorList>
            <person name="Leao T."/>
            <person name="Castelao G."/>
            <person name="Korobeynikov A."/>
            <person name="Monroe E.A."/>
            <person name="Podell S."/>
            <person name="Glukhov E."/>
            <person name="Allen E."/>
            <person name="Gerwick W.H."/>
            <person name="Gerwick L."/>
        </authorList>
    </citation>
    <scope>NUCLEOTIDE SEQUENCE [LARGE SCALE GENOMIC DNA]</scope>
    <source>
        <strain evidence="10 11">PNG5-198</strain>
    </source>
</reference>
<dbReference type="InterPro" id="IPR018201">
    <property type="entry name" value="Ketoacyl_synth_AS"/>
</dbReference>
<evidence type="ECO:0000256" key="6">
    <source>
        <dbReference type="ARBA" id="ARBA00023315"/>
    </source>
</evidence>
<dbReference type="Pfam" id="PF08242">
    <property type="entry name" value="Methyltransf_12"/>
    <property type="match status" value="1"/>
</dbReference>
<protein>
    <submittedName>
        <fullName evidence="10">Uncharacterized protein</fullName>
    </submittedName>
</protein>
<gene>
    <name evidence="10" type="ORF">BJP37_20840</name>
</gene>
<dbReference type="GO" id="GO:0004312">
    <property type="term" value="F:fatty acid synthase activity"/>
    <property type="evidence" value="ECO:0007669"/>
    <property type="project" value="TreeGrafter"/>
</dbReference>
<keyword evidence="11" id="KW-1185">Reference proteome</keyword>
<dbReference type="InterPro" id="IPR050091">
    <property type="entry name" value="PKS_NRPS_Biosynth_Enz"/>
</dbReference>
<dbReference type="FunFam" id="3.40.47.10:FF:000019">
    <property type="entry name" value="Polyketide synthase type I"/>
    <property type="match status" value="1"/>
</dbReference>
<dbReference type="GO" id="GO:0016491">
    <property type="term" value="F:oxidoreductase activity"/>
    <property type="evidence" value="ECO:0007669"/>
    <property type="project" value="InterPro"/>
</dbReference>
<dbReference type="GO" id="GO:0044550">
    <property type="term" value="P:secondary metabolite biosynthetic process"/>
    <property type="evidence" value="ECO:0007669"/>
    <property type="project" value="TreeGrafter"/>
</dbReference>
<dbReference type="Pfam" id="PF22621">
    <property type="entry name" value="CurL-like_PKS_C"/>
    <property type="match status" value="1"/>
</dbReference>
<dbReference type="InterPro" id="IPR014043">
    <property type="entry name" value="Acyl_transferase_dom"/>
</dbReference>
<evidence type="ECO:0000256" key="1">
    <source>
        <dbReference type="ARBA" id="ARBA00022450"/>
    </source>
</evidence>
<dbReference type="InterPro" id="IPR009081">
    <property type="entry name" value="PP-bd_ACP"/>
</dbReference>
<dbReference type="SUPFAM" id="SSF47336">
    <property type="entry name" value="ACP-like"/>
    <property type="match status" value="1"/>
</dbReference>
<dbReference type="InterPro" id="IPR014031">
    <property type="entry name" value="Ketoacyl_synth_C"/>
</dbReference>
<dbReference type="InterPro" id="IPR029063">
    <property type="entry name" value="SAM-dependent_MTases_sf"/>
</dbReference>
<dbReference type="RefSeq" id="WP_075901920.1">
    <property type="nucleotide sequence ID" value="NZ_MKZS01000001.1"/>
</dbReference>
<dbReference type="PANTHER" id="PTHR43775">
    <property type="entry name" value="FATTY ACID SYNTHASE"/>
    <property type="match status" value="1"/>
</dbReference>
<dbReference type="SMART" id="SM00829">
    <property type="entry name" value="PKS_ER"/>
    <property type="match status" value="1"/>
</dbReference>
<keyword evidence="2" id="KW-0597">Phosphoprotein</keyword>
<dbReference type="CDD" id="cd05195">
    <property type="entry name" value="enoyl_red"/>
    <property type="match status" value="1"/>
</dbReference>
<accession>A0A1U7N561</accession>
<dbReference type="InterPro" id="IPR036291">
    <property type="entry name" value="NAD(P)-bd_dom_sf"/>
</dbReference>
<dbReference type="InterPro" id="IPR013217">
    <property type="entry name" value="Methyltransf_12"/>
</dbReference>
<dbReference type="InterPro" id="IPR014030">
    <property type="entry name" value="Ketoacyl_synth_N"/>
</dbReference>
<keyword evidence="3" id="KW-0808">Transferase</keyword>
<dbReference type="PROSITE" id="PS00606">
    <property type="entry name" value="KS3_1"/>
    <property type="match status" value="1"/>
</dbReference>
<dbReference type="Gene3D" id="1.10.1200.10">
    <property type="entry name" value="ACP-like"/>
    <property type="match status" value="2"/>
</dbReference>
<dbReference type="GO" id="GO:0004315">
    <property type="term" value="F:3-oxoacyl-[acyl-carrier-protein] synthase activity"/>
    <property type="evidence" value="ECO:0007669"/>
    <property type="project" value="InterPro"/>
</dbReference>
<dbReference type="GO" id="GO:0006633">
    <property type="term" value="P:fatty acid biosynthetic process"/>
    <property type="evidence" value="ECO:0007669"/>
    <property type="project" value="InterPro"/>
</dbReference>
<dbReference type="SUPFAM" id="SSF53901">
    <property type="entry name" value="Thiolase-like"/>
    <property type="match status" value="1"/>
</dbReference>
<dbReference type="Pfam" id="PF00109">
    <property type="entry name" value="ketoacyl-synt"/>
    <property type="match status" value="1"/>
</dbReference>
<evidence type="ECO:0000256" key="2">
    <source>
        <dbReference type="ARBA" id="ARBA00022553"/>
    </source>
</evidence>
<dbReference type="Gene3D" id="3.40.366.10">
    <property type="entry name" value="Malonyl-Coenzyme A Acyl Carrier Protein, domain 2"/>
    <property type="match status" value="1"/>
</dbReference>
<feature type="domain" description="Carrier" evidence="8">
    <location>
        <begin position="2344"/>
        <end position="2418"/>
    </location>
</feature>
<keyword evidence="6" id="KW-0012">Acyltransferase</keyword>
<feature type="compositionally biased region" description="Polar residues" evidence="7">
    <location>
        <begin position="941"/>
        <end position="961"/>
    </location>
</feature>
<dbReference type="InterPro" id="IPR013154">
    <property type="entry name" value="ADH-like_N"/>
</dbReference>
<dbReference type="SMART" id="SM00823">
    <property type="entry name" value="PKS_PP"/>
    <property type="match status" value="1"/>
</dbReference>
<evidence type="ECO:0000259" key="8">
    <source>
        <dbReference type="PROSITE" id="PS50075"/>
    </source>
</evidence>
<dbReference type="Gene3D" id="3.40.50.150">
    <property type="entry name" value="Vaccinia Virus protein VP39"/>
    <property type="match status" value="1"/>
</dbReference>
<dbReference type="InterPro" id="IPR020843">
    <property type="entry name" value="ER"/>
</dbReference>
<dbReference type="InterPro" id="IPR020841">
    <property type="entry name" value="PKS_Beta-ketoAc_synthase_dom"/>
</dbReference>
<dbReference type="SMART" id="SM00827">
    <property type="entry name" value="PKS_AT"/>
    <property type="match status" value="1"/>
</dbReference>
<dbReference type="Pfam" id="PF00550">
    <property type="entry name" value="PP-binding"/>
    <property type="match status" value="1"/>
</dbReference>
<dbReference type="Gene3D" id="3.90.180.10">
    <property type="entry name" value="Medium-chain alcohol dehydrogenases, catalytic domain"/>
    <property type="match status" value="1"/>
</dbReference>
<dbReference type="SUPFAM" id="SSF55048">
    <property type="entry name" value="Probable ACP-binding domain of malonyl-CoA ACP transacylase"/>
    <property type="match status" value="1"/>
</dbReference>
<dbReference type="InterPro" id="IPR011032">
    <property type="entry name" value="GroES-like_sf"/>
</dbReference>
<dbReference type="Gene3D" id="3.40.47.10">
    <property type="match status" value="1"/>
</dbReference>
<keyword evidence="5" id="KW-0511">Multifunctional enzyme</keyword>
<dbReference type="Pfam" id="PF21394">
    <property type="entry name" value="Beta-ketacyl_N"/>
    <property type="match status" value="1"/>
</dbReference>
<dbReference type="PROSITE" id="PS52004">
    <property type="entry name" value="KS3_2"/>
    <property type="match status" value="1"/>
</dbReference>
<dbReference type="Pfam" id="PF02801">
    <property type="entry name" value="Ketoacyl-synt_C"/>
    <property type="match status" value="1"/>
</dbReference>
<dbReference type="InterPro" id="IPR006162">
    <property type="entry name" value="Ppantetheine_attach_site"/>
</dbReference>
<dbReference type="SUPFAM" id="SSF50129">
    <property type="entry name" value="GroES-like"/>
    <property type="match status" value="1"/>
</dbReference>
<dbReference type="PROSITE" id="PS50075">
    <property type="entry name" value="CARRIER"/>
    <property type="match status" value="1"/>
</dbReference>
<dbReference type="FunFam" id="3.40.366.10:FF:000002">
    <property type="entry name" value="Probable polyketide synthase 2"/>
    <property type="match status" value="1"/>
</dbReference>
<dbReference type="PROSITE" id="PS00012">
    <property type="entry name" value="PHOSPHOPANTETHEINE"/>
    <property type="match status" value="1"/>
</dbReference>
<evidence type="ECO:0000259" key="9">
    <source>
        <dbReference type="PROSITE" id="PS52004"/>
    </source>
</evidence>
<dbReference type="InterPro" id="IPR001227">
    <property type="entry name" value="Ac_transferase_dom_sf"/>
</dbReference>
<dbReference type="InterPro" id="IPR016035">
    <property type="entry name" value="Acyl_Trfase/lysoPLipase"/>
</dbReference>
<dbReference type="InterPro" id="IPR016039">
    <property type="entry name" value="Thiolase-like"/>
</dbReference>
<evidence type="ECO:0000256" key="7">
    <source>
        <dbReference type="SAM" id="MobiDB-lite"/>
    </source>
</evidence>
<dbReference type="InterPro" id="IPR020806">
    <property type="entry name" value="PKS_PP-bd"/>
</dbReference>